<dbReference type="Proteomes" id="UP001321473">
    <property type="component" value="Unassembled WGS sequence"/>
</dbReference>
<comment type="caution">
    <text evidence="2">The sequence shown here is derived from an EMBL/GenBank/DDBJ whole genome shotgun (WGS) entry which is preliminary data.</text>
</comment>
<accession>A0AAQ4EI28</accession>
<gene>
    <name evidence="2" type="ORF">V5799_011137</name>
</gene>
<feature type="compositionally biased region" description="Basic and acidic residues" evidence="1">
    <location>
        <begin position="18"/>
        <end position="27"/>
    </location>
</feature>
<proteinExistence type="predicted"/>
<keyword evidence="3" id="KW-1185">Reference proteome</keyword>
<reference evidence="2 3" key="1">
    <citation type="journal article" date="2023" name="Arcadia Sci">
        <title>De novo assembly of a long-read Amblyomma americanum tick genome.</title>
        <authorList>
            <person name="Chou S."/>
            <person name="Poskanzer K.E."/>
            <person name="Rollins M."/>
            <person name="Thuy-Boun P.S."/>
        </authorList>
    </citation>
    <scope>NUCLEOTIDE SEQUENCE [LARGE SCALE GENOMIC DNA]</scope>
    <source>
        <strain evidence="2">F_SG_1</strain>
        <tissue evidence="2">Salivary glands</tissue>
    </source>
</reference>
<evidence type="ECO:0000313" key="2">
    <source>
        <dbReference type="EMBL" id="KAK8774330.1"/>
    </source>
</evidence>
<feature type="compositionally biased region" description="Polar residues" evidence="1">
    <location>
        <begin position="119"/>
        <end position="131"/>
    </location>
</feature>
<feature type="compositionally biased region" description="Low complexity" evidence="1">
    <location>
        <begin position="65"/>
        <end position="85"/>
    </location>
</feature>
<evidence type="ECO:0000313" key="3">
    <source>
        <dbReference type="Proteomes" id="UP001321473"/>
    </source>
</evidence>
<organism evidence="2 3">
    <name type="scientific">Amblyomma americanum</name>
    <name type="common">Lone star tick</name>
    <dbReference type="NCBI Taxonomy" id="6943"/>
    <lineage>
        <taxon>Eukaryota</taxon>
        <taxon>Metazoa</taxon>
        <taxon>Ecdysozoa</taxon>
        <taxon>Arthropoda</taxon>
        <taxon>Chelicerata</taxon>
        <taxon>Arachnida</taxon>
        <taxon>Acari</taxon>
        <taxon>Parasitiformes</taxon>
        <taxon>Ixodida</taxon>
        <taxon>Ixodoidea</taxon>
        <taxon>Ixodidae</taxon>
        <taxon>Amblyomminae</taxon>
        <taxon>Amblyomma</taxon>
    </lineage>
</organism>
<sequence>MVNSASPRSRVPTPSRKQQGDTPKETDSPSLQNKLRRCGAWARASHQASAPVQAERSGPMAGQSAPPGGAADTTPPTPKQAAQTPGSAGLKTSSHRSKSNSNVSVRPARSSSASAKAMDTTQGRPVQSTSGGRRCSDQ</sequence>
<evidence type="ECO:0000256" key="1">
    <source>
        <dbReference type="SAM" id="MobiDB-lite"/>
    </source>
</evidence>
<protein>
    <submittedName>
        <fullName evidence="2">Uncharacterized protein</fullName>
    </submittedName>
</protein>
<dbReference type="EMBL" id="JARKHS020015531">
    <property type="protein sequence ID" value="KAK8774330.1"/>
    <property type="molecule type" value="Genomic_DNA"/>
</dbReference>
<feature type="compositionally biased region" description="Low complexity" evidence="1">
    <location>
        <begin position="99"/>
        <end position="114"/>
    </location>
</feature>
<name>A0AAQ4EI28_AMBAM</name>
<dbReference type="AlphaFoldDB" id="A0AAQ4EI28"/>
<feature type="region of interest" description="Disordered" evidence="1">
    <location>
        <begin position="1"/>
        <end position="138"/>
    </location>
</feature>